<keyword evidence="5 11" id="KW-0028">Amino-acid biosynthesis</keyword>
<feature type="region of interest" description="Disordered" evidence="14">
    <location>
        <begin position="20"/>
        <end position="43"/>
    </location>
</feature>
<dbReference type="Gene3D" id="3.30.360.10">
    <property type="entry name" value="Dihydrodipicolinate Reductase, domain 2"/>
    <property type="match status" value="1"/>
</dbReference>
<feature type="coiled-coil region" evidence="13">
    <location>
        <begin position="357"/>
        <end position="384"/>
    </location>
</feature>
<dbReference type="Proteomes" id="UP001152797">
    <property type="component" value="Unassembled WGS sequence"/>
</dbReference>
<dbReference type="AlphaFoldDB" id="A0A9P1BX72"/>
<dbReference type="SUPFAM" id="SSF55347">
    <property type="entry name" value="Glyceraldehyde-3-phosphate dehydrogenase-like, C-terminal domain"/>
    <property type="match status" value="1"/>
</dbReference>
<comment type="pathway">
    <text evidence="3 11">Amino-acid biosynthesis; L-methionine biosynthesis via de novo pathway; L-homoserine from L-aspartate: step 3/3.</text>
</comment>
<comment type="similarity">
    <text evidence="12">Belongs to the homoserine dehydrogenase family.</text>
</comment>
<keyword evidence="19" id="KW-1185">Reference proteome</keyword>
<organism evidence="17">
    <name type="scientific">Cladocopium goreaui</name>
    <dbReference type="NCBI Taxonomy" id="2562237"/>
    <lineage>
        <taxon>Eukaryota</taxon>
        <taxon>Sar</taxon>
        <taxon>Alveolata</taxon>
        <taxon>Dinophyceae</taxon>
        <taxon>Suessiales</taxon>
        <taxon>Symbiodiniaceae</taxon>
        <taxon>Cladocopium</taxon>
    </lineage>
</organism>
<evidence type="ECO:0000256" key="1">
    <source>
        <dbReference type="ARBA" id="ARBA00001920"/>
    </source>
</evidence>
<dbReference type="Pfam" id="PF03447">
    <property type="entry name" value="NAD_binding_3"/>
    <property type="match status" value="1"/>
</dbReference>
<comment type="pathway">
    <text evidence="2 11">Amino-acid biosynthesis; L-threonine biosynthesis; L-threonine from L-aspartate: step 3/5.</text>
</comment>
<evidence type="ECO:0000256" key="5">
    <source>
        <dbReference type="ARBA" id="ARBA00022605"/>
    </source>
</evidence>
<evidence type="ECO:0000256" key="12">
    <source>
        <dbReference type="RuleBase" id="RU004171"/>
    </source>
</evidence>
<evidence type="ECO:0000256" key="3">
    <source>
        <dbReference type="ARBA" id="ARBA00005062"/>
    </source>
</evidence>
<evidence type="ECO:0000313" key="17">
    <source>
        <dbReference type="EMBL" id="CAI3981136.1"/>
    </source>
</evidence>
<dbReference type="InterPro" id="IPR001342">
    <property type="entry name" value="HDH_cat"/>
</dbReference>
<evidence type="ECO:0000256" key="13">
    <source>
        <dbReference type="SAM" id="Coils"/>
    </source>
</evidence>
<dbReference type="GO" id="GO:0004412">
    <property type="term" value="F:homoserine dehydrogenase activity"/>
    <property type="evidence" value="ECO:0007669"/>
    <property type="project" value="UniProtKB-EC"/>
</dbReference>
<reference evidence="17" key="1">
    <citation type="submission" date="2022-10" db="EMBL/GenBank/DDBJ databases">
        <authorList>
            <person name="Chen Y."/>
            <person name="Dougan E. K."/>
            <person name="Chan C."/>
            <person name="Rhodes N."/>
            <person name="Thang M."/>
        </authorList>
    </citation>
    <scope>NUCLEOTIDE SEQUENCE</scope>
</reference>
<feature type="domain" description="Homoserine dehydrogenase catalytic" evidence="15">
    <location>
        <begin position="250"/>
        <end position="454"/>
    </location>
</feature>
<protein>
    <recommendedName>
        <fullName evidence="4 11">Homoserine dehydrogenase</fullName>
        <ecNumber evidence="4 11">1.1.1.3</ecNumber>
    </recommendedName>
</protein>
<keyword evidence="13" id="KW-0175">Coiled coil</keyword>
<gene>
    <name evidence="17" type="ORF">C1SCF055_LOCUS8956</name>
</gene>
<dbReference type="EMBL" id="CAMXCT010000613">
    <property type="protein sequence ID" value="CAI3981136.1"/>
    <property type="molecule type" value="Genomic_DNA"/>
</dbReference>
<dbReference type="Gene3D" id="3.40.50.720">
    <property type="entry name" value="NAD(P)-binding Rossmann-like Domain"/>
    <property type="match status" value="1"/>
</dbReference>
<dbReference type="EMBL" id="CAMXCT020000613">
    <property type="protein sequence ID" value="CAL1134511.1"/>
    <property type="molecule type" value="Genomic_DNA"/>
</dbReference>
<dbReference type="EMBL" id="CAMXCT030000613">
    <property type="protein sequence ID" value="CAL4768448.1"/>
    <property type="molecule type" value="Genomic_DNA"/>
</dbReference>
<evidence type="ECO:0000259" key="16">
    <source>
        <dbReference type="Pfam" id="PF03447"/>
    </source>
</evidence>
<keyword evidence="7 11" id="KW-0521">NADP</keyword>
<proteinExistence type="inferred from homology"/>
<keyword evidence="6 11" id="KW-0791">Threonine biosynthesis</keyword>
<evidence type="ECO:0000256" key="10">
    <source>
        <dbReference type="ARBA" id="ARBA00048841"/>
    </source>
</evidence>
<dbReference type="InterPro" id="IPR036291">
    <property type="entry name" value="NAD(P)-bd_dom_sf"/>
</dbReference>
<evidence type="ECO:0000256" key="11">
    <source>
        <dbReference type="RuleBase" id="RU000579"/>
    </source>
</evidence>
<dbReference type="EC" id="1.1.1.3" evidence="4 11"/>
<evidence type="ECO:0000256" key="6">
    <source>
        <dbReference type="ARBA" id="ARBA00022697"/>
    </source>
</evidence>
<dbReference type="GO" id="GO:0009090">
    <property type="term" value="P:homoserine biosynthetic process"/>
    <property type="evidence" value="ECO:0007669"/>
    <property type="project" value="TreeGrafter"/>
</dbReference>
<evidence type="ECO:0000313" key="19">
    <source>
        <dbReference type="Proteomes" id="UP001152797"/>
    </source>
</evidence>
<comment type="catalytic activity">
    <reaction evidence="10">
        <text>L-homoserine + NADP(+) = L-aspartate 4-semialdehyde + NADPH + H(+)</text>
        <dbReference type="Rhea" id="RHEA:15761"/>
        <dbReference type="ChEBI" id="CHEBI:15378"/>
        <dbReference type="ChEBI" id="CHEBI:57476"/>
        <dbReference type="ChEBI" id="CHEBI:57783"/>
        <dbReference type="ChEBI" id="CHEBI:58349"/>
        <dbReference type="ChEBI" id="CHEBI:537519"/>
        <dbReference type="EC" id="1.1.1.3"/>
    </reaction>
    <physiologicalReaction direction="right-to-left" evidence="10">
        <dbReference type="Rhea" id="RHEA:15763"/>
    </physiologicalReaction>
</comment>
<keyword evidence="9 11" id="KW-0486">Methionine biosynthesis</keyword>
<dbReference type="InterPro" id="IPR011147">
    <property type="entry name" value="Bifunc_Aspkin/hSer_DH"/>
</dbReference>
<evidence type="ECO:0000256" key="9">
    <source>
        <dbReference type="ARBA" id="ARBA00023167"/>
    </source>
</evidence>
<evidence type="ECO:0000313" key="18">
    <source>
        <dbReference type="EMBL" id="CAL1134511.1"/>
    </source>
</evidence>
<dbReference type="PANTHER" id="PTHR43070:SF5">
    <property type="entry name" value="HOMOSERINE DEHYDROGENASE"/>
    <property type="match status" value="1"/>
</dbReference>
<evidence type="ECO:0000256" key="2">
    <source>
        <dbReference type="ARBA" id="ARBA00005056"/>
    </source>
</evidence>
<dbReference type="GO" id="GO:0009088">
    <property type="term" value="P:threonine biosynthetic process"/>
    <property type="evidence" value="ECO:0007669"/>
    <property type="project" value="UniProtKB-KW"/>
</dbReference>
<comment type="cofactor">
    <cofactor evidence="1">
        <name>a metal cation</name>
        <dbReference type="ChEBI" id="CHEBI:25213"/>
    </cofactor>
</comment>
<accession>A0A9P1BX72</accession>
<dbReference type="OrthoDB" id="67851at2759"/>
<dbReference type="PANTHER" id="PTHR43070">
    <property type="match status" value="1"/>
</dbReference>
<evidence type="ECO:0000256" key="8">
    <source>
        <dbReference type="ARBA" id="ARBA00023002"/>
    </source>
</evidence>
<feature type="domain" description="Aspartate/homoserine dehydrogenase NAD-binding" evidence="16">
    <location>
        <begin position="104"/>
        <end position="242"/>
    </location>
</feature>
<reference evidence="18" key="2">
    <citation type="submission" date="2024-04" db="EMBL/GenBank/DDBJ databases">
        <authorList>
            <person name="Chen Y."/>
            <person name="Shah S."/>
            <person name="Dougan E. K."/>
            <person name="Thang M."/>
            <person name="Chan C."/>
        </authorList>
    </citation>
    <scope>NUCLEOTIDE SEQUENCE [LARGE SCALE GENOMIC DNA]</scope>
</reference>
<sequence>MAAPYLSRLSTVPRSTWSPAPGLSALARNHRSPRSQTPANDHPPCRVSAWRAAACAAILASAQACPRVSAAARGRRAQAVHSRAGSATACAAGDVPTLHVGLVGYGLVGQELVRQMIKEGPSLEEKIGVRLEISAVSRSKVMALLPSDSFNFLADGWDESKEEPADLEKLGQHVVKAAASTGGRALIVDNTASDAPAELYEAWILAGADVATPNKRAGSGPFSRYEKILAASKKTGARFLYEATVGAGLPVVGPVQSLVRAGDEVETVEGIFSGTLSFIFNTWKPGVKFSEVVKEAKEKGFTEPDPRDDLGGTDVQRKVTILGRELGLKIELEDVPVKSLVPEKLQQWDAPSGKNLADAFIEELEAYDDEMDKLLEEAEKANEVLRFVGAVEVKSGKASVKLDRYPKDHPFAGTQFADNICAVSSKWYTPRPLVIQGPGAGAAVTAAGVFGNIMEVMNGMR</sequence>
<dbReference type="FunFam" id="3.30.360.10:FF:000006">
    <property type="entry name" value="Bifunctional aspartokinase/homoserine dehydrogenase"/>
    <property type="match status" value="1"/>
</dbReference>
<evidence type="ECO:0000256" key="14">
    <source>
        <dbReference type="SAM" id="MobiDB-lite"/>
    </source>
</evidence>
<dbReference type="PROSITE" id="PS01042">
    <property type="entry name" value="HOMOSER_DHGENASE"/>
    <property type="match status" value="1"/>
</dbReference>
<dbReference type="GO" id="GO:0050661">
    <property type="term" value="F:NADP binding"/>
    <property type="evidence" value="ECO:0007669"/>
    <property type="project" value="InterPro"/>
</dbReference>
<dbReference type="InterPro" id="IPR005106">
    <property type="entry name" value="Asp/hSer_DH_NAD-bd"/>
</dbReference>
<evidence type="ECO:0000259" key="15">
    <source>
        <dbReference type="Pfam" id="PF00742"/>
    </source>
</evidence>
<dbReference type="Pfam" id="PF00742">
    <property type="entry name" value="Homoserine_dh"/>
    <property type="match status" value="1"/>
</dbReference>
<dbReference type="InterPro" id="IPR019811">
    <property type="entry name" value="HDH_CS"/>
</dbReference>
<dbReference type="GO" id="GO:0009086">
    <property type="term" value="P:methionine biosynthetic process"/>
    <property type="evidence" value="ECO:0007669"/>
    <property type="project" value="UniProtKB-KW"/>
</dbReference>
<evidence type="ECO:0000256" key="7">
    <source>
        <dbReference type="ARBA" id="ARBA00022857"/>
    </source>
</evidence>
<name>A0A9P1BX72_9DINO</name>
<comment type="caution">
    <text evidence="17">The sequence shown here is derived from an EMBL/GenBank/DDBJ whole genome shotgun (WGS) entry which is preliminary data.</text>
</comment>
<keyword evidence="8 11" id="KW-0560">Oxidoreductase</keyword>
<dbReference type="SUPFAM" id="SSF51735">
    <property type="entry name" value="NAD(P)-binding Rossmann-fold domains"/>
    <property type="match status" value="1"/>
</dbReference>
<evidence type="ECO:0000256" key="4">
    <source>
        <dbReference type="ARBA" id="ARBA00013213"/>
    </source>
</evidence>